<dbReference type="Gene3D" id="1.10.287.660">
    <property type="entry name" value="Helix hairpin bin"/>
    <property type="match status" value="1"/>
</dbReference>
<dbReference type="Proteomes" id="UP001497383">
    <property type="component" value="Chromosome 3"/>
</dbReference>
<dbReference type="InterPro" id="IPR037202">
    <property type="entry name" value="ESCRT_assembly_dom"/>
</dbReference>
<dbReference type="InterPro" id="IPR009851">
    <property type="entry name" value="Mod_r"/>
</dbReference>
<evidence type="ECO:0000259" key="7">
    <source>
        <dbReference type="PROSITE" id="PS51314"/>
    </source>
</evidence>
<reference evidence="8 9" key="1">
    <citation type="submission" date="2024-03" db="EMBL/GenBank/DDBJ databases">
        <authorList>
            <person name="Brejova B."/>
        </authorList>
    </citation>
    <scope>NUCLEOTIDE SEQUENCE [LARGE SCALE GENOMIC DNA]</scope>
    <source>
        <strain evidence="8 9">CBS 14171</strain>
    </source>
</reference>
<evidence type="ECO:0000256" key="3">
    <source>
        <dbReference type="ARBA" id="ARBA00022448"/>
    </source>
</evidence>
<dbReference type="GeneID" id="92207522"/>
<dbReference type="EMBL" id="OZ022407">
    <property type="protein sequence ID" value="CAK9437948.1"/>
    <property type="molecule type" value="Genomic_DNA"/>
</dbReference>
<keyword evidence="4" id="KW-0967">Endosome</keyword>
<feature type="domain" description="VPS37 C-terminal" evidence="7">
    <location>
        <begin position="110"/>
        <end position="199"/>
    </location>
</feature>
<keyword evidence="5 6" id="KW-0653">Protein transport</keyword>
<evidence type="ECO:0000256" key="5">
    <source>
        <dbReference type="ARBA" id="ARBA00022927"/>
    </source>
</evidence>
<gene>
    <name evidence="8" type="ORF">LODBEIA_P23260</name>
</gene>
<keyword evidence="9" id="KW-1185">Reference proteome</keyword>
<evidence type="ECO:0000313" key="8">
    <source>
        <dbReference type="EMBL" id="CAK9437948.1"/>
    </source>
</evidence>
<keyword evidence="3 6" id="KW-0813">Transport</keyword>
<comment type="subcellular location">
    <subcellularLocation>
        <location evidence="1">Endosome</location>
    </subcellularLocation>
</comment>
<sequence length="199" mass="22796">MSTPTPPQAYQIPQLIPPLTLETLAPFPLPPKLNSLPSTQFTQFTTNPELISSYIHTLQAYRRQISTLTSSLSTLTHVLQSEVRDSLILKYEQLISKIQDQLGQLQQLFQEFVNLETIQYQLLSANFNSDLLKLKYRKMVERLNDVSIEIASGATRGGAGGGDDEVGRMLERFRDSRKVYHLQREKLNRWEEERVSGFI</sequence>
<dbReference type="PROSITE" id="PS51314">
    <property type="entry name" value="VPS37_C"/>
    <property type="match status" value="1"/>
</dbReference>
<organism evidence="8 9">
    <name type="scientific">Lodderomyces beijingensis</name>
    <dbReference type="NCBI Taxonomy" id="1775926"/>
    <lineage>
        <taxon>Eukaryota</taxon>
        <taxon>Fungi</taxon>
        <taxon>Dikarya</taxon>
        <taxon>Ascomycota</taxon>
        <taxon>Saccharomycotina</taxon>
        <taxon>Pichiomycetes</taxon>
        <taxon>Debaryomycetaceae</taxon>
        <taxon>Candida/Lodderomyces clade</taxon>
        <taxon>Lodderomyces</taxon>
    </lineage>
</organism>
<evidence type="ECO:0000256" key="6">
    <source>
        <dbReference type="PROSITE-ProRule" id="PRU00646"/>
    </source>
</evidence>
<dbReference type="InterPro" id="IPR029012">
    <property type="entry name" value="Helix_hairpin_bin_sf"/>
</dbReference>
<dbReference type="Pfam" id="PF07200">
    <property type="entry name" value="Mod_r"/>
    <property type="match status" value="1"/>
</dbReference>
<dbReference type="SUPFAM" id="SSF140111">
    <property type="entry name" value="Endosomal sorting complex assembly domain"/>
    <property type="match status" value="1"/>
</dbReference>
<evidence type="ECO:0000256" key="4">
    <source>
        <dbReference type="ARBA" id="ARBA00022753"/>
    </source>
</evidence>
<proteinExistence type="inferred from homology"/>
<accession>A0ABP0ZPK2</accession>
<evidence type="ECO:0000256" key="2">
    <source>
        <dbReference type="ARBA" id="ARBA00007617"/>
    </source>
</evidence>
<evidence type="ECO:0000256" key="1">
    <source>
        <dbReference type="ARBA" id="ARBA00004177"/>
    </source>
</evidence>
<protein>
    <recommendedName>
        <fullName evidence="7">VPS37 C-terminal domain-containing protein</fullName>
    </recommendedName>
</protein>
<dbReference type="RefSeq" id="XP_066829264.1">
    <property type="nucleotide sequence ID" value="XM_066972313.1"/>
</dbReference>
<name>A0ABP0ZPK2_9ASCO</name>
<comment type="similarity">
    <text evidence="2">Belongs to the VPS37 family.</text>
</comment>
<evidence type="ECO:0000313" key="9">
    <source>
        <dbReference type="Proteomes" id="UP001497383"/>
    </source>
</evidence>